<keyword evidence="2" id="KW-0342">GTP-binding</keyword>
<keyword evidence="3" id="KW-0175">Coiled coil</keyword>
<evidence type="ECO:0000256" key="2">
    <source>
        <dbReference type="ARBA" id="ARBA00023134"/>
    </source>
</evidence>
<evidence type="ECO:0000256" key="4">
    <source>
        <dbReference type="SAM" id="Phobius"/>
    </source>
</evidence>
<keyword evidence="1" id="KW-0547">Nucleotide-binding</keyword>
<feature type="coiled-coil region" evidence="3">
    <location>
        <begin position="141"/>
        <end position="187"/>
    </location>
</feature>
<keyword evidence="4" id="KW-0472">Membrane</keyword>
<dbReference type="Gene3D" id="3.40.50.300">
    <property type="entry name" value="P-loop containing nucleotide triphosphate hydrolases"/>
    <property type="match status" value="1"/>
</dbReference>
<keyword evidence="4" id="KW-1133">Transmembrane helix</keyword>
<accession>A0A1B0A630</accession>
<dbReference type="GO" id="GO:0005525">
    <property type="term" value="F:GTP binding"/>
    <property type="evidence" value="ECO:0007669"/>
    <property type="project" value="UniProtKB-KW"/>
</dbReference>
<reference evidence="5" key="2">
    <citation type="submission" date="2020-05" db="UniProtKB">
        <authorList>
            <consortium name="EnsemblMetazoa"/>
        </authorList>
    </citation>
    <scope>IDENTIFICATION</scope>
    <source>
        <strain evidence="5">IAEA</strain>
    </source>
</reference>
<dbReference type="PANTHER" id="PTHR11089">
    <property type="entry name" value="GTP-BINDING PROTEIN-RELATED"/>
    <property type="match status" value="1"/>
</dbReference>
<evidence type="ECO:0000256" key="3">
    <source>
        <dbReference type="SAM" id="Coils"/>
    </source>
</evidence>
<name>A0A1B0A630_GLOPL</name>
<organism evidence="5 6">
    <name type="scientific">Glossina pallidipes</name>
    <name type="common">Tsetse fly</name>
    <dbReference type="NCBI Taxonomy" id="7398"/>
    <lineage>
        <taxon>Eukaryota</taxon>
        <taxon>Metazoa</taxon>
        <taxon>Ecdysozoa</taxon>
        <taxon>Arthropoda</taxon>
        <taxon>Hexapoda</taxon>
        <taxon>Insecta</taxon>
        <taxon>Pterygota</taxon>
        <taxon>Neoptera</taxon>
        <taxon>Endopterygota</taxon>
        <taxon>Diptera</taxon>
        <taxon>Brachycera</taxon>
        <taxon>Muscomorpha</taxon>
        <taxon>Hippoboscoidea</taxon>
        <taxon>Glossinidae</taxon>
        <taxon>Glossina</taxon>
    </lineage>
</organism>
<dbReference type="VEuPathDB" id="VectorBase:GPAI035566"/>
<protein>
    <submittedName>
        <fullName evidence="5">Uncharacterized protein</fullName>
    </submittedName>
</protein>
<dbReference type="EnsemblMetazoa" id="GPAI035566-RA">
    <property type="protein sequence ID" value="GPAI035566-PA"/>
    <property type="gene ID" value="GPAI035566"/>
</dbReference>
<dbReference type="GO" id="GO:0005730">
    <property type="term" value="C:nucleolus"/>
    <property type="evidence" value="ECO:0007669"/>
    <property type="project" value="TreeGrafter"/>
</dbReference>
<evidence type="ECO:0000313" key="5">
    <source>
        <dbReference type="EnsemblMetazoa" id="GPAI035566-PA"/>
    </source>
</evidence>
<keyword evidence="4" id="KW-0812">Transmembrane</keyword>
<dbReference type="SUPFAM" id="SSF52540">
    <property type="entry name" value="P-loop containing nucleoside triphosphate hydrolases"/>
    <property type="match status" value="1"/>
</dbReference>
<dbReference type="InterPro" id="IPR027417">
    <property type="entry name" value="P-loop_NTPase"/>
</dbReference>
<evidence type="ECO:0000313" key="6">
    <source>
        <dbReference type="Proteomes" id="UP000092445"/>
    </source>
</evidence>
<proteinExistence type="predicted"/>
<reference evidence="6" key="1">
    <citation type="submission" date="2014-03" db="EMBL/GenBank/DDBJ databases">
        <authorList>
            <person name="Aksoy S."/>
            <person name="Warren W."/>
            <person name="Wilson R.K."/>
        </authorList>
    </citation>
    <scope>NUCLEOTIDE SEQUENCE [LARGE SCALE GENOMIC DNA]</scope>
    <source>
        <strain evidence="6">IAEA</strain>
    </source>
</reference>
<evidence type="ECO:0000256" key="1">
    <source>
        <dbReference type="ARBA" id="ARBA00022741"/>
    </source>
</evidence>
<keyword evidence="6" id="KW-1185">Reference proteome</keyword>
<dbReference type="AlphaFoldDB" id="A0A1B0A630"/>
<dbReference type="InterPro" id="IPR050755">
    <property type="entry name" value="TRAFAC_YlqF/YawG_RiboMat"/>
</dbReference>
<dbReference type="Proteomes" id="UP000092445">
    <property type="component" value="Unassembled WGS sequence"/>
</dbReference>
<feature type="transmembrane region" description="Helical" evidence="4">
    <location>
        <begin position="463"/>
        <end position="482"/>
    </location>
</feature>
<dbReference type="PANTHER" id="PTHR11089:SF30">
    <property type="entry name" value="GUANINE NUCLEOTIDE-BINDING PROTEIN-LIKE 3 HOMOLOG"/>
    <property type="match status" value="1"/>
</dbReference>
<dbReference type="STRING" id="7398.A0A1B0A630"/>
<sequence length="488" mass="55704">MKKLILCTRRAIKMLSCADENIAATIDNQMADGRFSVPPVGPTGAYLQVPIVSDRRIFEEILDKLSKESHHMIVTTKFMRQVYDVSNERVLPPYGFVNYRYLEVGKSKLENQLSSLKKDLEGVCPQLCKDKEQIQNKRALLEKKEGAFMEIQQKIADLENVEYADYNNELQLLINEIEERVSCLTEIDQGVNENDFDSLLPQCDSMYQPAEKSNKLSGFEKYKNVSDKGLENADLVLEVVDARDTLGIRCSEVERAVRAAPGNKKLTLILNKADLVPKENLSNWLSVLDGSSNYGVYGFYSRSKLEIRASRMKFQNAMSGSNGAITSTTESLPPDSFMAVMNAYGQISIFSNDPNLVPVVLNSWQRVHHRWCLYQRPLFKDNLLTSFQSALISVLLKGEGALRLDLLTNTLFNMYLASNIKTWENYTQASLPTNIKLIDEICLTKVSVFIIFRCYFELVHSNVFLFFLFCFLSFINGTFQYFHRKFLL</sequence>